<reference evidence="2 3" key="1">
    <citation type="submission" date="2019-04" db="EMBL/GenBank/DDBJ databases">
        <title>Comparative genomics and transcriptomics to analyze fruiting body development in filamentous ascomycetes.</title>
        <authorList>
            <consortium name="DOE Joint Genome Institute"/>
            <person name="Lutkenhaus R."/>
            <person name="Traeger S."/>
            <person name="Breuer J."/>
            <person name="Kuo A."/>
            <person name="Lipzen A."/>
            <person name="Pangilinan J."/>
            <person name="Dilworth D."/>
            <person name="Sandor L."/>
            <person name="Poggeler S."/>
            <person name="Barry K."/>
            <person name="Grigoriev I.V."/>
            <person name="Nowrousian M."/>
        </authorList>
    </citation>
    <scope>NUCLEOTIDE SEQUENCE [LARGE SCALE GENOMIC DNA]</scope>
    <source>
        <strain evidence="2 3">CBS 389.68</strain>
    </source>
</reference>
<name>A0A4S2MU27_9PEZI</name>
<keyword evidence="3" id="KW-1185">Reference proteome</keyword>
<sequence>MCNAATTPPPWHPQTLSCLLGCFSFSPSALILESFGQPVSTSTVTIPVIQSKAEVENGGDKRGRLKRWKTDDNGRIVRSVFSHGTYEASSPTPKAVPHNRPSA</sequence>
<organism evidence="2 3">
    <name type="scientific">Ascodesmis nigricans</name>
    <dbReference type="NCBI Taxonomy" id="341454"/>
    <lineage>
        <taxon>Eukaryota</taxon>
        <taxon>Fungi</taxon>
        <taxon>Dikarya</taxon>
        <taxon>Ascomycota</taxon>
        <taxon>Pezizomycotina</taxon>
        <taxon>Pezizomycetes</taxon>
        <taxon>Pezizales</taxon>
        <taxon>Ascodesmidaceae</taxon>
        <taxon>Ascodesmis</taxon>
    </lineage>
</organism>
<dbReference type="InParanoid" id="A0A4S2MU27"/>
<evidence type="ECO:0000313" key="3">
    <source>
        <dbReference type="Proteomes" id="UP000298138"/>
    </source>
</evidence>
<accession>A0A4S2MU27</accession>
<protein>
    <submittedName>
        <fullName evidence="2">Uncharacterized protein</fullName>
    </submittedName>
</protein>
<dbReference type="EMBL" id="ML220127">
    <property type="protein sequence ID" value="TGZ80003.1"/>
    <property type="molecule type" value="Genomic_DNA"/>
</dbReference>
<proteinExistence type="predicted"/>
<evidence type="ECO:0000313" key="2">
    <source>
        <dbReference type="EMBL" id="TGZ80003.1"/>
    </source>
</evidence>
<gene>
    <name evidence="2" type="ORF">EX30DRAFT_364800</name>
</gene>
<dbReference type="AlphaFoldDB" id="A0A4S2MU27"/>
<feature type="region of interest" description="Disordered" evidence="1">
    <location>
        <begin position="82"/>
        <end position="103"/>
    </location>
</feature>
<evidence type="ECO:0000256" key="1">
    <source>
        <dbReference type="SAM" id="MobiDB-lite"/>
    </source>
</evidence>
<dbReference type="Proteomes" id="UP000298138">
    <property type="component" value="Unassembled WGS sequence"/>
</dbReference>